<comment type="caution">
    <text evidence="1">The sequence shown here is derived from an EMBL/GenBank/DDBJ whole genome shotgun (WGS) entry which is preliminary data.</text>
</comment>
<dbReference type="Proteomes" id="UP000653305">
    <property type="component" value="Unassembled WGS sequence"/>
</dbReference>
<keyword evidence="1" id="KW-0689">Ribosomal protein</keyword>
<organism evidence="1 2">
    <name type="scientific">Phtheirospermum japonicum</name>
    <dbReference type="NCBI Taxonomy" id="374723"/>
    <lineage>
        <taxon>Eukaryota</taxon>
        <taxon>Viridiplantae</taxon>
        <taxon>Streptophyta</taxon>
        <taxon>Embryophyta</taxon>
        <taxon>Tracheophyta</taxon>
        <taxon>Spermatophyta</taxon>
        <taxon>Magnoliopsida</taxon>
        <taxon>eudicotyledons</taxon>
        <taxon>Gunneridae</taxon>
        <taxon>Pentapetalae</taxon>
        <taxon>asterids</taxon>
        <taxon>lamiids</taxon>
        <taxon>Lamiales</taxon>
        <taxon>Orobanchaceae</taxon>
        <taxon>Orobanchaceae incertae sedis</taxon>
        <taxon>Phtheirospermum</taxon>
    </lineage>
</organism>
<keyword evidence="2" id="KW-1185">Reference proteome</keyword>
<sequence length="61" mass="7116">MIPRTSWRRLLGYTGSSRGKMLPLDFPIPRLKNVLFLDLTFSALFNFKETLFSMSCLKFVL</sequence>
<accession>A0A830D1F0</accession>
<evidence type="ECO:0000313" key="1">
    <source>
        <dbReference type="EMBL" id="GFQ00182.1"/>
    </source>
</evidence>
<gene>
    <name evidence="1" type="ORF">PHJA_002162200</name>
</gene>
<dbReference type="AlphaFoldDB" id="A0A830D1F0"/>
<proteinExistence type="predicted"/>
<name>A0A830D1F0_9LAMI</name>
<protein>
    <submittedName>
        <fullName evidence="1">40S ribosomal protein s7</fullName>
    </submittedName>
</protein>
<keyword evidence="1" id="KW-0687">Ribonucleoprotein</keyword>
<dbReference type="GO" id="GO:0005840">
    <property type="term" value="C:ribosome"/>
    <property type="evidence" value="ECO:0007669"/>
    <property type="project" value="UniProtKB-KW"/>
</dbReference>
<reference evidence="1" key="1">
    <citation type="submission" date="2020-07" db="EMBL/GenBank/DDBJ databases">
        <title>Ethylene signaling mediates host invasion by parasitic plants.</title>
        <authorList>
            <person name="Yoshida S."/>
        </authorList>
    </citation>
    <scope>NUCLEOTIDE SEQUENCE</scope>
    <source>
        <strain evidence="1">Okayama</strain>
    </source>
</reference>
<evidence type="ECO:0000313" key="2">
    <source>
        <dbReference type="Proteomes" id="UP000653305"/>
    </source>
</evidence>
<dbReference type="EMBL" id="BMAC01000613">
    <property type="protein sequence ID" value="GFQ00182.1"/>
    <property type="molecule type" value="Genomic_DNA"/>
</dbReference>